<name>A0ABN1P7C9_9ACTN</name>
<sequence>MKEARRNSVAFFALGVVAFVTGTLFWAVWGRADAMVLFACAAVLFAGAWVCERASKSKREN</sequence>
<dbReference type="Proteomes" id="UP001501005">
    <property type="component" value="Unassembled WGS sequence"/>
</dbReference>
<reference evidence="2 3" key="1">
    <citation type="journal article" date="2019" name="Int. J. Syst. Evol. Microbiol.">
        <title>The Global Catalogue of Microorganisms (GCM) 10K type strain sequencing project: providing services to taxonomists for standard genome sequencing and annotation.</title>
        <authorList>
            <consortium name="The Broad Institute Genomics Platform"/>
            <consortium name="The Broad Institute Genome Sequencing Center for Infectious Disease"/>
            <person name="Wu L."/>
            <person name="Ma J."/>
        </authorList>
    </citation>
    <scope>NUCLEOTIDE SEQUENCE [LARGE SCALE GENOMIC DNA]</scope>
    <source>
        <strain evidence="2 3">JCM 10673</strain>
    </source>
</reference>
<feature type="transmembrane region" description="Helical" evidence="1">
    <location>
        <begin position="34"/>
        <end position="51"/>
    </location>
</feature>
<organism evidence="2 3">
    <name type="scientific">Streptomyces thermoalcalitolerans</name>
    <dbReference type="NCBI Taxonomy" id="65605"/>
    <lineage>
        <taxon>Bacteria</taxon>
        <taxon>Bacillati</taxon>
        <taxon>Actinomycetota</taxon>
        <taxon>Actinomycetes</taxon>
        <taxon>Kitasatosporales</taxon>
        <taxon>Streptomycetaceae</taxon>
        <taxon>Streptomyces</taxon>
    </lineage>
</organism>
<comment type="caution">
    <text evidence="2">The sequence shown here is derived from an EMBL/GenBank/DDBJ whole genome shotgun (WGS) entry which is preliminary data.</text>
</comment>
<evidence type="ECO:0000313" key="2">
    <source>
        <dbReference type="EMBL" id="GAA0923778.1"/>
    </source>
</evidence>
<proteinExistence type="predicted"/>
<keyword evidence="3" id="KW-1185">Reference proteome</keyword>
<dbReference type="RefSeq" id="WP_344052481.1">
    <property type="nucleotide sequence ID" value="NZ_BAAAHG010000043.1"/>
</dbReference>
<keyword evidence="1" id="KW-0472">Membrane</keyword>
<feature type="transmembrane region" description="Helical" evidence="1">
    <location>
        <begin position="9"/>
        <end position="28"/>
    </location>
</feature>
<accession>A0ABN1P7C9</accession>
<evidence type="ECO:0000256" key="1">
    <source>
        <dbReference type="SAM" id="Phobius"/>
    </source>
</evidence>
<protein>
    <submittedName>
        <fullName evidence="2">Uncharacterized protein</fullName>
    </submittedName>
</protein>
<keyword evidence="1" id="KW-0812">Transmembrane</keyword>
<dbReference type="EMBL" id="BAAAHG010000043">
    <property type="protein sequence ID" value="GAA0923778.1"/>
    <property type="molecule type" value="Genomic_DNA"/>
</dbReference>
<gene>
    <name evidence="2" type="ORF">GCM10009549_44210</name>
</gene>
<evidence type="ECO:0000313" key="3">
    <source>
        <dbReference type="Proteomes" id="UP001501005"/>
    </source>
</evidence>
<keyword evidence="1" id="KW-1133">Transmembrane helix</keyword>